<dbReference type="EMBL" id="CM047908">
    <property type="protein sequence ID" value="KAJ0081432.1"/>
    <property type="molecule type" value="Genomic_DNA"/>
</dbReference>
<organism evidence="1 2">
    <name type="scientific">Pistacia atlantica</name>
    <dbReference type="NCBI Taxonomy" id="434234"/>
    <lineage>
        <taxon>Eukaryota</taxon>
        <taxon>Viridiplantae</taxon>
        <taxon>Streptophyta</taxon>
        <taxon>Embryophyta</taxon>
        <taxon>Tracheophyta</taxon>
        <taxon>Spermatophyta</taxon>
        <taxon>Magnoliopsida</taxon>
        <taxon>eudicotyledons</taxon>
        <taxon>Gunneridae</taxon>
        <taxon>Pentapetalae</taxon>
        <taxon>rosids</taxon>
        <taxon>malvids</taxon>
        <taxon>Sapindales</taxon>
        <taxon>Anacardiaceae</taxon>
        <taxon>Pistacia</taxon>
    </lineage>
</organism>
<keyword evidence="2" id="KW-1185">Reference proteome</keyword>
<protein>
    <submittedName>
        <fullName evidence="1">Uncharacterized protein</fullName>
    </submittedName>
</protein>
<comment type="caution">
    <text evidence="1">The sequence shown here is derived from an EMBL/GenBank/DDBJ whole genome shotgun (WGS) entry which is preliminary data.</text>
</comment>
<name>A0ACC1A3P0_9ROSI</name>
<gene>
    <name evidence="1" type="ORF">Patl1_12191</name>
</gene>
<sequence>MAAPPSQPIPMATSSSESFQSDMEQSVIIELANPSRPVASSTQHMALSSSQLGI</sequence>
<dbReference type="Proteomes" id="UP001164250">
    <property type="component" value="Chromosome 12"/>
</dbReference>
<evidence type="ECO:0000313" key="1">
    <source>
        <dbReference type="EMBL" id="KAJ0081432.1"/>
    </source>
</evidence>
<accession>A0ACC1A3P0</accession>
<evidence type="ECO:0000313" key="2">
    <source>
        <dbReference type="Proteomes" id="UP001164250"/>
    </source>
</evidence>
<proteinExistence type="predicted"/>
<reference evidence="2" key="1">
    <citation type="journal article" date="2023" name="G3 (Bethesda)">
        <title>Genome assembly and association tests identify interacting loci associated with vigor, precocity, and sex in interspecific pistachio rootstocks.</title>
        <authorList>
            <person name="Palmer W."/>
            <person name="Jacygrad E."/>
            <person name="Sagayaradj S."/>
            <person name="Cavanaugh K."/>
            <person name="Han R."/>
            <person name="Bertier L."/>
            <person name="Beede B."/>
            <person name="Kafkas S."/>
            <person name="Golino D."/>
            <person name="Preece J."/>
            <person name="Michelmore R."/>
        </authorList>
    </citation>
    <scope>NUCLEOTIDE SEQUENCE [LARGE SCALE GENOMIC DNA]</scope>
</reference>